<evidence type="ECO:0000313" key="1">
    <source>
        <dbReference type="EMBL" id="TWU59258.1"/>
    </source>
</evidence>
<dbReference type="AlphaFoldDB" id="A0A5C6FCS1"/>
<keyword evidence="2" id="KW-1185">Reference proteome</keyword>
<proteinExistence type="predicted"/>
<protein>
    <submittedName>
        <fullName evidence="1">Uncharacterized protein</fullName>
    </submittedName>
</protein>
<reference evidence="1 2" key="1">
    <citation type="submission" date="2019-02" db="EMBL/GenBank/DDBJ databases">
        <title>Deep-cultivation of Planctomycetes and their phenomic and genomic characterization uncovers novel biology.</title>
        <authorList>
            <person name="Wiegand S."/>
            <person name="Jogler M."/>
            <person name="Boedeker C."/>
            <person name="Pinto D."/>
            <person name="Vollmers J."/>
            <person name="Rivas-Marin E."/>
            <person name="Kohn T."/>
            <person name="Peeters S.H."/>
            <person name="Heuer A."/>
            <person name="Rast P."/>
            <person name="Oberbeckmann S."/>
            <person name="Bunk B."/>
            <person name="Jeske O."/>
            <person name="Meyerdierks A."/>
            <person name="Storesund J.E."/>
            <person name="Kallscheuer N."/>
            <person name="Luecker S."/>
            <person name="Lage O.M."/>
            <person name="Pohl T."/>
            <person name="Merkel B.J."/>
            <person name="Hornburger P."/>
            <person name="Mueller R.-W."/>
            <person name="Bruemmer F."/>
            <person name="Labrenz M."/>
            <person name="Spormann A.M."/>
            <person name="Op Den Camp H."/>
            <person name="Overmann J."/>
            <person name="Amann R."/>
            <person name="Jetten M.S.M."/>
            <person name="Mascher T."/>
            <person name="Medema M.H."/>
            <person name="Devos D.P."/>
            <person name="Kaster A.-K."/>
            <person name="Ovreas L."/>
            <person name="Rohde M."/>
            <person name="Galperin M.Y."/>
            <person name="Jogler C."/>
        </authorList>
    </citation>
    <scope>NUCLEOTIDE SEQUENCE [LARGE SCALE GENOMIC DNA]</scope>
    <source>
        <strain evidence="1 2">Poly51</strain>
    </source>
</reference>
<comment type="caution">
    <text evidence="1">The sequence shown here is derived from an EMBL/GenBank/DDBJ whole genome shotgun (WGS) entry which is preliminary data.</text>
</comment>
<sequence>MGETHSFFSNMDAMSICSNCCQLALLAIMYGEWDLSFLFMASLNPPVQSPVTT</sequence>
<accession>A0A5C6FCS1</accession>
<organism evidence="1 2">
    <name type="scientific">Rubripirellula tenax</name>
    <dbReference type="NCBI Taxonomy" id="2528015"/>
    <lineage>
        <taxon>Bacteria</taxon>
        <taxon>Pseudomonadati</taxon>
        <taxon>Planctomycetota</taxon>
        <taxon>Planctomycetia</taxon>
        <taxon>Pirellulales</taxon>
        <taxon>Pirellulaceae</taxon>
        <taxon>Rubripirellula</taxon>
    </lineage>
</organism>
<dbReference type="EMBL" id="SJPW01000002">
    <property type="protein sequence ID" value="TWU59258.1"/>
    <property type="molecule type" value="Genomic_DNA"/>
</dbReference>
<gene>
    <name evidence="1" type="ORF">Poly51_20440</name>
</gene>
<name>A0A5C6FCS1_9BACT</name>
<evidence type="ECO:0000313" key="2">
    <source>
        <dbReference type="Proteomes" id="UP000318288"/>
    </source>
</evidence>
<dbReference type="Proteomes" id="UP000318288">
    <property type="component" value="Unassembled WGS sequence"/>
</dbReference>